<evidence type="ECO:0008006" key="4">
    <source>
        <dbReference type="Google" id="ProtNLM"/>
    </source>
</evidence>
<dbReference type="Pfam" id="PF13561">
    <property type="entry name" value="adh_short_C2"/>
    <property type="match status" value="1"/>
</dbReference>
<dbReference type="OrthoDB" id="1274115at2759"/>
<dbReference type="GO" id="GO:0016491">
    <property type="term" value="F:oxidoreductase activity"/>
    <property type="evidence" value="ECO:0007669"/>
    <property type="project" value="UniProtKB-KW"/>
</dbReference>
<dbReference type="FunFam" id="3.40.50.720:FF:000084">
    <property type="entry name" value="Short-chain dehydrogenase reductase"/>
    <property type="match status" value="1"/>
</dbReference>
<dbReference type="PRINTS" id="PR00080">
    <property type="entry name" value="SDRFAMILY"/>
</dbReference>
<gene>
    <name evidence="2" type="ORF">SNAT2548_LOCUS9723</name>
</gene>
<dbReference type="InterPro" id="IPR020904">
    <property type="entry name" value="Sc_DH/Rdtase_CS"/>
</dbReference>
<dbReference type="PANTHER" id="PTHR42898:SF6">
    <property type="entry name" value="NADP-DEPENDENT MANNITOL DEHYDROGENASE"/>
    <property type="match status" value="1"/>
</dbReference>
<dbReference type="PRINTS" id="PR00081">
    <property type="entry name" value="GDHRDH"/>
</dbReference>
<dbReference type="SUPFAM" id="SSF51735">
    <property type="entry name" value="NAD(P)-binding Rossmann-fold domains"/>
    <property type="match status" value="1"/>
</dbReference>
<reference evidence="2" key="1">
    <citation type="submission" date="2021-02" db="EMBL/GenBank/DDBJ databases">
        <authorList>
            <person name="Dougan E. K."/>
            <person name="Rhodes N."/>
            <person name="Thang M."/>
            <person name="Chan C."/>
        </authorList>
    </citation>
    <scope>NUCLEOTIDE SEQUENCE</scope>
</reference>
<name>A0A812KZT2_9DINO</name>
<dbReference type="EMBL" id="CAJNDS010000779">
    <property type="protein sequence ID" value="CAE7233223.1"/>
    <property type="molecule type" value="Genomic_DNA"/>
</dbReference>
<evidence type="ECO:0000313" key="2">
    <source>
        <dbReference type="EMBL" id="CAE7233223.1"/>
    </source>
</evidence>
<keyword evidence="1" id="KW-0560">Oxidoreductase</keyword>
<dbReference type="InterPro" id="IPR002347">
    <property type="entry name" value="SDR_fam"/>
</dbReference>
<evidence type="ECO:0000256" key="1">
    <source>
        <dbReference type="ARBA" id="ARBA00023002"/>
    </source>
</evidence>
<comment type="caution">
    <text evidence="2">The sequence shown here is derived from an EMBL/GenBank/DDBJ whole genome shotgun (WGS) entry which is preliminary data.</text>
</comment>
<proteinExistence type="predicted"/>
<dbReference type="Proteomes" id="UP000604046">
    <property type="component" value="Unassembled WGS sequence"/>
</dbReference>
<organism evidence="2 3">
    <name type="scientific">Symbiodinium natans</name>
    <dbReference type="NCBI Taxonomy" id="878477"/>
    <lineage>
        <taxon>Eukaryota</taxon>
        <taxon>Sar</taxon>
        <taxon>Alveolata</taxon>
        <taxon>Dinophyceae</taxon>
        <taxon>Suessiales</taxon>
        <taxon>Symbiodiniaceae</taxon>
        <taxon>Symbiodinium</taxon>
    </lineage>
</organism>
<keyword evidence="3" id="KW-1185">Reference proteome</keyword>
<sequence>MKTTPRSLGLDLKGSKALVSGGSRGIGSAAAELLLALGAEVAICARGADDLEATRARLAAGGRCHAIAADLSTQEGVRTLIQKLPWQELDILVNNCGTNIRKKAEDYDQEDFEKVFGTNFMSCMWLSQAALPLLRRASAASRERRRGGAAVVNISSVAGRGHIPTGFPYAASKAAMDQMTRNLAVEWARFGIRVNAVAPGLIQTELVQGSSTLLEAFKQRKPLKRLGEVVDVARPIAFLASDAASFITGQTLYVDGGFTATNFNEVPGYWEDTSA</sequence>
<evidence type="ECO:0000313" key="3">
    <source>
        <dbReference type="Proteomes" id="UP000604046"/>
    </source>
</evidence>
<dbReference type="InterPro" id="IPR036291">
    <property type="entry name" value="NAD(P)-bd_dom_sf"/>
</dbReference>
<dbReference type="PROSITE" id="PS00061">
    <property type="entry name" value="ADH_SHORT"/>
    <property type="match status" value="1"/>
</dbReference>
<accession>A0A812KZT2</accession>
<dbReference type="AlphaFoldDB" id="A0A812KZT2"/>
<dbReference type="Gene3D" id="3.40.50.720">
    <property type="entry name" value="NAD(P)-binding Rossmann-like Domain"/>
    <property type="match status" value="1"/>
</dbReference>
<protein>
    <recommendedName>
        <fullName evidence="4">Gluconate 5-dehydrogenase</fullName>
    </recommendedName>
</protein>
<dbReference type="PANTHER" id="PTHR42898">
    <property type="entry name" value="TROPINONE REDUCTASE"/>
    <property type="match status" value="1"/>
</dbReference>
<dbReference type="InterPro" id="IPR045000">
    <property type="entry name" value="TR"/>
</dbReference>